<evidence type="ECO:0008006" key="4">
    <source>
        <dbReference type="Google" id="ProtNLM"/>
    </source>
</evidence>
<reference evidence="2 3" key="1">
    <citation type="submission" date="2017-05" db="EMBL/GenBank/DDBJ databases">
        <title>Genome Sequence of Loktanella vestfoldensis Strain SMR4r Isolated from a Culture of the Diatom Skeletonema marinoi.</title>
        <authorList>
            <person name="Topel M."/>
            <person name="Pinder M.I.M."/>
            <person name="Johansson O.N."/>
            <person name="Kourtchenko O."/>
            <person name="Godhe A."/>
            <person name="Clarke A.K."/>
        </authorList>
    </citation>
    <scope>NUCLEOTIDE SEQUENCE [LARGE SCALE GENOMIC DNA]</scope>
    <source>
        <strain evidence="2 3">SMR4r</strain>
    </source>
</reference>
<dbReference type="KEGG" id="lvs:LOKVESSMR4R_01796"/>
<keyword evidence="3" id="KW-1185">Reference proteome</keyword>
<keyword evidence="1" id="KW-0732">Signal</keyword>
<dbReference type="OrthoDB" id="7867118at2"/>
<sequence length="136" mass="14253">MMIRSGALVCALALAACATGKGPARDLADPSVQRLLIMPTPAYYATLTLAAQVAQNCARYRYDAELDSLMNERRNALGHGSLSAHAQRSAITVETDVSQRSFMAKHGVTLQGADLCPAADAEILQGSALGALLVPL</sequence>
<dbReference type="EMBL" id="CP021431">
    <property type="protein sequence ID" value="ARU01109.1"/>
    <property type="molecule type" value="Genomic_DNA"/>
</dbReference>
<dbReference type="STRING" id="1122181.GCA_000382265_02507"/>
<evidence type="ECO:0000313" key="2">
    <source>
        <dbReference type="EMBL" id="ARU01109.1"/>
    </source>
</evidence>
<dbReference type="PROSITE" id="PS51257">
    <property type="entry name" value="PROKAR_LIPOPROTEIN"/>
    <property type="match status" value="1"/>
</dbReference>
<proteinExistence type="predicted"/>
<feature type="signal peptide" evidence="1">
    <location>
        <begin position="1"/>
        <end position="18"/>
    </location>
</feature>
<organism evidence="2 3">
    <name type="scientific">Yoonia vestfoldensis</name>
    <dbReference type="NCBI Taxonomy" id="245188"/>
    <lineage>
        <taxon>Bacteria</taxon>
        <taxon>Pseudomonadati</taxon>
        <taxon>Pseudomonadota</taxon>
        <taxon>Alphaproteobacteria</taxon>
        <taxon>Rhodobacterales</taxon>
        <taxon>Paracoccaceae</taxon>
        <taxon>Yoonia</taxon>
    </lineage>
</organism>
<dbReference type="AlphaFoldDB" id="A0A1Y0ECJ8"/>
<evidence type="ECO:0000256" key="1">
    <source>
        <dbReference type="SAM" id="SignalP"/>
    </source>
</evidence>
<protein>
    <recommendedName>
        <fullName evidence="4">Lipoprotein</fullName>
    </recommendedName>
</protein>
<evidence type="ECO:0000313" key="3">
    <source>
        <dbReference type="Proteomes" id="UP000195273"/>
    </source>
</evidence>
<dbReference type="RefSeq" id="WP_087207651.1">
    <property type="nucleotide sequence ID" value="NZ_CP021431.1"/>
</dbReference>
<name>A0A1Y0ECJ8_9RHOB</name>
<dbReference type="Proteomes" id="UP000195273">
    <property type="component" value="Chromosome"/>
</dbReference>
<gene>
    <name evidence="2" type="ORF">LOKVESSMR4R_01796</name>
</gene>
<feature type="chain" id="PRO_5013005252" description="Lipoprotein" evidence="1">
    <location>
        <begin position="19"/>
        <end position="136"/>
    </location>
</feature>
<accession>A0A1Y0ECJ8</accession>